<evidence type="ECO:0000256" key="1">
    <source>
        <dbReference type="ARBA" id="ARBA00023015"/>
    </source>
</evidence>
<dbReference type="InterPro" id="IPR009057">
    <property type="entry name" value="Homeodomain-like_sf"/>
</dbReference>
<reference evidence="5 6" key="1">
    <citation type="submission" date="2024-09" db="EMBL/GenBank/DDBJ databases">
        <authorList>
            <person name="Sun Q."/>
            <person name="Mori K."/>
        </authorList>
    </citation>
    <scope>NUCLEOTIDE SEQUENCE [LARGE SCALE GENOMIC DNA]</scope>
    <source>
        <strain evidence="5 6">TBRC 4576</strain>
    </source>
</reference>
<dbReference type="PROSITE" id="PS01124">
    <property type="entry name" value="HTH_ARAC_FAMILY_2"/>
    <property type="match status" value="1"/>
</dbReference>
<feature type="domain" description="HTH araC/xylS-type" evidence="4">
    <location>
        <begin position="224"/>
        <end position="321"/>
    </location>
</feature>
<evidence type="ECO:0000259" key="4">
    <source>
        <dbReference type="PROSITE" id="PS01124"/>
    </source>
</evidence>
<evidence type="ECO:0000313" key="6">
    <source>
        <dbReference type="Proteomes" id="UP001589691"/>
    </source>
</evidence>
<accession>A0ABV5WSA9</accession>
<sequence length="327" mass="37544">MSNPWLDQHLFALNSVEQMQRASHGNVNYMDLDYIHNPIPQMPRSDFFKDGDLAVTKNSRFSYVPAHTHSFIELNYMYSGTCTQYINGEQVTLHKHNLILMDKDIVQQIESTGEHDLLMNILVKDDSAMNRLFDYMPVETNQITEFLYNASQINTLHNNFILFDLTDRHVAINLVESLIMKGLTHDRLRNRSMGLLFSALILELSQSIEQEYINFANNNDHHLLPIIEYINQNFASVSLAAVSAKFNYNTNYLGNKLKNATGKTFKELVDQRRLSAAQNLMIKTNCTLPEICAVVGYENTSSLFRLFKKHLHTTPSAYKRKVSGKNA</sequence>
<dbReference type="SUPFAM" id="SSF46689">
    <property type="entry name" value="Homeodomain-like"/>
    <property type="match status" value="1"/>
</dbReference>
<dbReference type="PANTHER" id="PTHR43280">
    <property type="entry name" value="ARAC-FAMILY TRANSCRIPTIONAL REGULATOR"/>
    <property type="match status" value="1"/>
</dbReference>
<dbReference type="Proteomes" id="UP001589691">
    <property type="component" value="Unassembled WGS sequence"/>
</dbReference>
<dbReference type="InterPro" id="IPR018060">
    <property type="entry name" value="HTH_AraC"/>
</dbReference>
<keyword evidence="3" id="KW-0804">Transcription</keyword>
<gene>
    <name evidence="5" type="ORF">ACFFLI_03950</name>
</gene>
<dbReference type="InterPro" id="IPR014710">
    <property type="entry name" value="RmlC-like_jellyroll"/>
</dbReference>
<dbReference type="Gene3D" id="1.10.10.60">
    <property type="entry name" value="Homeodomain-like"/>
    <property type="match status" value="2"/>
</dbReference>
<dbReference type="Pfam" id="PF12833">
    <property type="entry name" value="HTH_18"/>
    <property type="match status" value="1"/>
</dbReference>
<name>A0ABV5WSA9_9LACO</name>
<dbReference type="Gene3D" id="2.60.120.10">
    <property type="entry name" value="Jelly Rolls"/>
    <property type="match status" value="1"/>
</dbReference>
<keyword evidence="2" id="KW-0238">DNA-binding</keyword>
<dbReference type="SMART" id="SM00342">
    <property type="entry name" value="HTH_ARAC"/>
    <property type="match status" value="1"/>
</dbReference>
<dbReference type="InterPro" id="IPR011051">
    <property type="entry name" value="RmlC_Cupin_sf"/>
</dbReference>
<dbReference type="InterPro" id="IPR003313">
    <property type="entry name" value="AraC-bd"/>
</dbReference>
<evidence type="ECO:0000256" key="3">
    <source>
        <dbReference type="ARBA" id="ARBA00023163"/>
    </source>
</evidence>
<proteinExistence type="predicted"/>
<dbReference type="PANTHER" id="PTHR43280:SF28">
    <property type="entry name" value="HTH-TYPE TRANSCRIPTIONAL ACTIVATOR RHAS"/>
    <property type="match status" value="1"/>
</dbReference>
<evidence type="ECO:0000313" key="5">
    <source>
        <dbReference type="EMBL" id="MFB9769027.1"/>
    </source>
</evidence>
<keyword evidence="6" id="KW-1185">Reference proteome</keyword>
<dbReference type="EMBL" id="JBHLZY010000008">
    <property type="protein sequence ID" value="MFB9769027.1"/>
    <property type="molecule type" value="Genomic_DNA"/>
</dbReference>
<comment type="caution">
    <text evidence="5">The sequence shown here is derived from an EMBL/GenBank/DDBJ whole genome shotgun (WGS) entry which is preliminary data.</text>
</comment>
<dbReference type="Pfam" id="PF02311">
    <property type="entry name" value="AraC_binding"/>
    <property type="match status" value="1"/>
</dbReference>
<evidence type="ECO:0000256" key="2">
    <source>
        <dbReference type="ARBA" id="ARBA00023125"/>
    </source>
</evidence>
<keyword evidence="1" id="KW-0805">Transcription regulation</keyword>
<organism evidence="5 6">
    <name type="scientific">Lactiplantibacillus modestisalitolerans</name>
    <dbReference type="NCBI Taxonomy" id="1457219"/>
    <lineage>
        <taxon>Bacteria</taxon>
        <taxon>Bacillati</taxon>
        <taxon>Bacillota</taxon>
        <taxon>Bacilli</taxon>
        <taxon>Lactobacillales</taxon>
        <taxon>Lactobacillaceae</taxon>
        <taxon>Lactiplantibacillus</taxon>
    </lineage>
</organism>
<dbReference type="SUPFAM" id="SSF51182">
    <property type="entry name" value="RmlC-like cupins"/>
    <property type="match status" value="1"/>
</dbReference>
<dbReference type="RefSeq" id="WP_137643041.1">
    <property type="nucleotide sequence ID" value="NZ_BJEA01000013.1"/>
</dbReference>
<protein>
    <submittedName>
        <fullName evidence="5">AraC family transcriptional regulator</fullName>
    </submittedName>
</protein>